<accession>A0A8C7GNG2</accession>
<gene>
    <name evidence="4" type="primary">si:dkey-42i9.4</name>
</gene>
<dbReference type="Proteomes" id="UP000694557">
    <property type="component" value="Unassembled WGS sequence"/>
</dbReference>
<feature type="compositionally biased region" description="Polar residues" evidence="2">
    <location>
        <begin position="179"/>
        <end position="193"/>
    </location>
</feature>
<feature type="compositionally biased region" description="Low complexity" evidence="2">
    <location>
        <begin position="165"/>
        <end position="178"/>
    </location>
</feature>
<dbReference type="GO" id="GO:0008285">
    <property type="term" value="P:negative regulation of cell population proliferation"/>
    <property type="evidence" value="ECO:0007669"/>
    <property type="project" value="TreeGrafter"/>
</dbReference>
<proteinExistence type="inferred from homology"/>
<dbReference type="Ensembl" id="ENSOKIT00005046472.1">
    <property type="protein sequence ID" value="ENSOKIP00005044120.1"/>
    <property type="gene ID" value="ENSOKIG00005018583.1"/>
</dbReference>
<dbReference type="GO" id="GO:0005737">
    <property type="term" value="C:cytoplasm"/>
    <property type="evidence" value="ECO:0007669"/>
    <property type="project" value="TreeGrafter"/>
</dbReference>
<dbReference type="PROSITE" id="PS01203">
    <property type="entry name" value="BTG_2"/>
    <property type="match status" value="1"/>
</dbReference>
<evidence type="ECO:0000313" key="4">
    <source>
        <dbReference type="Ensembl" id="ENSOKIP00005044120.1"/>
    </source>
</evidence>
<dbReference type="Pfam" id="PF07742">
    <property type="entry name" value="BTG"/>
    <property type="match status" value="1"/>
</dbReference>
<evidence type="ECO:0000256" key="1">
    <source>
        <dbReference type="ARBA" id="ARBA00007989"/>
    </source>
</evidence>
<dbReference type="PANTHER" id="PTHR22978:SF40">
    <property type="entry name" value="ANTI-PROLIFERATIVE PROTEIN DOMAIN-CONTAINING PROTEIN"/>
    <property type="match status" value="1"/>
</dbReference>
<keyword evidence="5" id="KW-1185">Reference proteome</keyword>
<comment type="similarity">
    <text evidence="1">Belongs to the BTG family.</text>
</comment>
<name>A0A8C7GNG2_ONCKI</name>
<dbReference type="GeneTree" id="ENSGT00950000182952"/>
<organism evidence="4 5">
    <name type="scientific">Oncorhynchus kisutch</name>
    <name type="common">Coho salmon</name>
    <name type="synonym">Salmo kisutch</name>
    <dbReference type="NCBI Taxonomy" id="8019"/>
    <lineage>
        <taxon>Eukaryota</taxon>
        <taxon>Metazoa</taxon>
        <taxon>Chordata</taxon>
        <taxon>Craniata</taxon>
        <taxon>Vertebrata</taxon>
        <taxon>Euteleostomi</taxon>
        <taxon>Actinopterygii</taxon>
        <taxon>Neopterygii</taxon>
        <taxon>Teleostei</taxon>
        <taxon>Protacanthopterygii</taxon>
        <taxon>Salmoniformes</taxon>
        <taxon>Salmonidae</taxon>
        <taxon>Salmoninae</taxon>
        <taxon>Oncorhynchus</taxon>
    </lineage>
</organism>
<dbReference type="SUPFAM" id="SSF160696">
    <property type="entry name" value="BTG domain-like"/>
    <property type="match status" value="1"/>
</dbReference>
<dbReference type="SMART" id="SM00099">
    <property type="entry name" value="btg1"/>
    <property type="match status" value="1"/>
</dbReference>
<protein>
    <submittedName>
        <fullName evidence="4">Si:dkey-42i9.4</fullName>
    </submittedName>
</protein>
<reference evidence="4" key="1">
    <citation type="submission" date="2025-08" db="UniProtKB">
        <authorList>
            <consortium name="Ensembl"/>
        </authorList>
    </citation>
    <scope>IDENTIFICATION</scope>
</reference>
<dbReference type="AlphaFoldDB" id="A0A8C7GNG2"/>
<dbReference type="PRINTS" id="PR00310">
    <property type="entry name" value="ANTIPRLFBTG1"/>
</dbReference>
<evidence type="ECO:0000313" key="5">
    <source>
        <dbReference type="Proteomes" id="UP000694557"/>
    </source>
</evidence>
<dbReference type="InterPro" id="IPR002087">
    <property type="entry name" value="Anti_prolifrtn"/>
</dbReference>
<dbReference type="InterPro" id="IPR033332">
    <property type="entry name" value="BTG"/>
</dbReference>
<reference evidence="4" key="2">
    <citation type="submission" date="2025-09" db="UniProtKB">
        <authorList>
            <consortium name="Ensembl"/>
        </authorList>
    </citation>
    <scope>IDENTIFICATION</scope>
</reference>
<sequence length="219" mass="23648">MEVLLARPEGCCLLPEYGFVDSPGRGPMGPIPVPLELGPGPARSPLTACDAIISISSRSSWVKSSSPPKGSLHGAAGLTTLRRLREHYKHHWFPNAPCRGSAYRCIRINENHKMDPVIGEAAGTIGLTREQLFTLLPSELTMWVDPYEVSYRIGEDGSICVLYESEPSSSSTQPETASIQSQGDSNNRASSGSCKGELRVGMGRSKKPKSFTTIRISSS</sequence>
<feature type="compositionally biased region" description="Polar residues" evidence="2">
    <location>
        <begin position="210"/>
        <end position="219"/>
    </location>
</feature>
<dbReference type="GO" id="GO:0005634">
    <property type="term" value="C:nucleus"/>
    <property type="evidence" value="ECO:0007669"/>
    <property type="project" value="TreeGrafter"/>
</dbReference>
<evidence type="ECO:0000259" key="3">
    <source>
        <dbReference type="PROSITE" id="PS01203"/>
    </source>
</evidence>
<feature type="domain" description="Anti-proliferative protein" evidence="3">
    <location>
        <begin position="136"/>
        <end position="155"/>
    </location>
</feature>
<dbReference type="PANTHER" id="PTHR22978">
    <property type="entry name" value="B-CELL TRANSLOCATION GENE"/>
    <property type="match status" value="1"/>
</dbReference>
<evidence type="ECO:0000256" key="2">
    <source>
        <dbReference type="SAM" id="MobiDB-lite"/>
    </source>
</evidence>
<feature type="region of interest" description="Disordered" evidence="2">
    <location>
        <begin position="165"/>
        <end position="219"/>
    </location>
</feature>
<dbReference type="Gene3D" id="3.90.640.90">
    <property type="entry name" value="Anti-proliferative protein, N-terminal domain"/>
    <property type="match status" value="1"/>
</dbReference>
<dbReference type="InterPro" id="IPR036054">
    <property type="entry name" value="BTG-like_sf"/>
</dbReference>